<feature type="transmembrane region" description="Helical" evidence="9">
    <location>
        <begin position="255"/>
        <end position="272"/>
    </location>
</feature>
<feature type="transmembrane region" description="Helical" evidence="9">
    <location>
        <begin position="506"/>
        <end position="527"/>
    </location>
</feature>
<evidence type="ECO:0000256" key="8">
    <source>
        <dbReference type="SAM" id="MobiDB-lite"/>
    </source>
</evidence>
<accession>A0A9N9PIP5</accession>
<dbReference type="InterPro" id="IPR036259">
    <property type="entry name" value="MFS_trans_sf"/>
</dbReference>
<feature type="compositionally biased region" description="Polar residues" evidence="8">
    <location>
        <begin position="15"/>
        <end position="46"/>
    </location>
</feature>
<evidence type="ECO:0000313" key="12">
    <source>
        <dbReference type="Proteomes" id="UP000696280"/>
    </source>
</evidence>
<feature type="transmembrane region" description="Helical" evidence="9">
    <location>
        <begin position="478"/>
        <end position="500"/>
    </location>
</feature>
<dbReference type="PANTHER" id="PTHR48022">
    <property type="entry name" value="PLASTIDIC GLUCOSE TRANSPORTER 4"/>
    <property type="match status" value="1"/>
</dbReference>
<evidence type="ECO:0000259" key="10">
    <source>
        <dbReference type="PROSITE" id="PS50850"/>
    </source>
</evidence>
<evidence type="ECO:0000256" key="3">
    <source>
        <dbReference type="ARBA" id="ARBA00022448"/>
    </source>
</evidence>
<feature type="domain" description="Major facilitator superfamily (MFS) profile" evidence="10">
    <location>
        <begin position="88"/>
        <end position="531"/>
    </location>
</feature>
<feature type="transmembrane region" description="Helical" evidence="9">
    <location>
        <begin position="215"/>
        <end position="235"/>
    </location>
</feature>
<dbReference type="AlphaFoldDB" id="A0A9N9PIP5"/>
<dbReference type="OrthoDB" id="5141738at2759"/>
<evidence type="ECO:0000256" key="9">
    <source>
        <dbReference type="SAM" id="Phobius"/>
    </source>
</evidence>
<dbReference type="Gene3D" id="1.20.1250.20">
    <property type="entry name" value="MFS general substrate transporter like domains"/>
    <property type="match status" value="1"/>
</dbReference>
<dbReference type="FunFam" id="1.20.1250.20:FF:000044">
    <property type="entry name" value="Hexose transporter Hxt3p"/>
    <property type="match status" value="1"/>
</dbReference>
<dbReference type="GO" id="GO:0005351">
    <property type="term" value="F:carbohydrate:proton symporter activity"/>
    <property type="evidence" value="ECO:0007669"/>
    <property type="project" value="TreeGrafter"/>
</dbReference>
<dbReference type="InterPro" id="IPR050360">
    <property type="entry name" value="MFS_Sugar_Transporters"/>
</dbReference>
<dbReference type="PANTHER" id="PTHR48022:SF92">
    <property type="entry name" value="LOW AFFINITY GLUCOSE TRANSPORTER MSTE"/>
    <property type="match status" value="1"/>
</dbReference>
<evidence type="ECO:0000256" key="7">
    <source>
        <dbReference type="RuleBase" id="RU003346"/>
    </source>
</evidence>
<protein>
    <recommendedName>
        <fullName evidence="10">Major facilitator superfamily (MFS) profile domain-containing protein</fullName>
    </recommendedName>
</protein>
<feature type="transmembrane region" description="Helical" evidence="9">
    <location>
        <begin position="376"/>
        <end position="397"/>
    </location>
</feature>
<keyword evidence="3 7" id="KW-0813">Transport</keyword>
<dbReference type="NCBIfam" id="TIGR00879">
    <property type="entry name" value="SP"/>
    <property type="match status" value="1"/>
</dbReference>
<feature type="transmembrane region" description="Helical" evidence="9">
    <location>
        <begin position="182"/>
        <end position="203"/>
    </location>
</feature>
<keyword evidence="6 9" id="KW-0472">Membrane</keyword>
<keyword evidence="4 9" id="KW-0812">Transmembrane</keyword>
<dbReference type="Proteomes" id="UP000696280">
    <property type="component" value="Unassembled WGS sequence"/>
</dbReference>
<comment type="caution">
    <text evidence="11">The sequence shown here is derived from an EMBL/GenBank/DDBJ whole genome shotgun (WGS) entry which is preliminary data.</text>
</comment>
<evidence type="ECO:0000256" key="2">
    <source>
        <dbReference type="ARBA" id="ARBA00010992"/>
    </source>
</evidence>
<evidence type="ECO:0000256" key="1">
    <source>
        <dbReference type="ARBA" id="ARBA00004141"/>
    </source>
</evidence>
<dbReference type="PROSITE" id="PS50850">
    <property type="entry name" value="MFS"/>
    <property type="match status" value="1"/>
</dbReference>
<evidence type="ECO:0000256" key="4">
    <source>
        <dbReference type="ARBA" id="ARBA00022692"/>
    </source>
</evidence>
<feature type="transmembrane region" description="Helical" evidence="9">
    <location>
        <begin position="443"/>
        <end position="466"/>
    </location>
</feature>
<feature type="region of interest" description="Disordered" evidence="8">
    <location>
        <begin position="574"/>
        <end position="612"/>
    </location>
</feature>
<feature type="transmembrane region" description="Helical" evidence="9">
    <location>
        <begin position="159"/>
        <end position="176"/>
    </location>
</feature>
<evidence type="ECO:0000256" key="5">
    <source>
        <dbReference type="ARBA" id="ARBA00022989"/>
    </source>
</evidence>
<feature type="transmembrane region" description="Helical" evidence="9">
    <location>
        <begin position="126"/>
        <end position="147"/>
    </location>
</feature>
<keyword evidence="5 9" id="KW-1133">Transmembrane helix</keyword>
<dbReference type="GO" id="GO:0016020">
    <property type="term" value="C:membrane"/>
    <property type="evidence" value="ECO:0007669"/>
    <property type="project" value="UniProtKB-SubCell"/>
</dbReference>
<dbReference type="EMBL" id="CAJVRL010000057">
    <property type="protein sequence ID" value="CAG8954724.1"/>
    <property type="molecule type" value="Genomic_DNA"/>
</dbReference>
<dbReference type="PRINTS" id="PR00171">
    <property type="entry name" value="SUGRTRNSPORT"/>
</dbReference>
<comment type="similarity">
    <text evidence="2 7">Belongs to the major facilitator superfamily. Sugar transporter (TC 2.A.1.1) family.</text>
</comment>
<dbReference type="Pfam" id="PF00083">
    <property type="entry name" value="Sugar_tr"/>
    <property type="match status" value="1"/>
</dbReference>
<dbReference type="CDD" id="cd17356">
    <property type="entry name" value="MFS_HXT"/>
    <property type="match status" value="1"/>
</dbReference>
<sequence>MGLFNKKQPVEADTQETLAADSSNATPLESTPQDSPMGTAARNTTEAPRDEKVVAGPVKGKKWNSFGAARNAERGDKGAPATNKAIILGAIASIGGFMFGYESGQISGFLQMTDFLDRFGENGEFSAVRSGTIVALLCAGTLIGCLATGDICDRIGRRYTISASAWFYIIGVVIEITSDRQWVQFAMGRFTAGLGIGALSTSVPMYQSESVPPSIRSVIVGSYQLLITLGIWTAYMVNYGTSAAYTNSAQWRIPNGLSALWAILLGTAILFMPESPRFAFRKGKEVEARKTMASLIQNGDPHGAEVDKMIFEIREQQEAENAGGDHPWHECFTGPRMMYRTILGMVLQAGQQLTGANFFFYYGTTIFKSTGIENSYITSIILGSVNVGATIGGLWIVKNCGRRISLMVGAAVMFGCFLIYSFVGQFCLSASDPLSTPAAGSVLIVFTCIFIVAFATTWGPLVWTITGEMYPARYRAPCVALATASNWLLNFLISFFSTFITNEIHYLYGLVFGGCTFALFFIVYFFLIETKDRSMEEIDSMYMSGVTPRKSANWRPSDLGSEGLKGLNTDRMHLTKGGKDVNKVTGGRDGLMQHNESRFPENPAPLVQKESV</sequence>
<feature type="transmembrane region" description="Helical" evidence="9">
    <location>
        <begin position="404"/>
        <end position="423"/>
    </location>
</feature>
<feature type="transmembrane region" description="Helical" evidence="9">
    <location>
        <begin position="85"/>
        <end position="106"/>
    </location>
</feature>
<comment type="subcellular location">
    <subcellularLocation>
        <location evidence="1">Membrane</location>
        <topology evidence="1">Multi-pass membrane protein</topology>
    </subcellularLocation>
</comment>
<dbReference type="InterPro" id="IPR005828">
    <property type="entry name" value="MFS_sugar_transport-like"/>
</dbReference>
<evidence type="ECO:0000256" key="6">
    <source>
        <dbReference type="ARBA" id="ARBA00023136"/>
    </source>
</evidence>
<keyword evidence="12" id="KW-1185">Reference proteome</keyword>
<dbReference type="InterPro" id="IPR020846">
    <property type="entry name" value="MFS_dom"/>
</dbReference>
<feature type="region of interest" description="Disordered" evidence="8">
    <location>
        <begin position="1"/>
        <end position="56"/>
    </location>
</feature>
<dbReference type="InterPro" id="IPR003663">
    <property type="entry name" value="Sugar/inositol_transpt"/>
</dbReference>
<evidence type="ECO:0000313" key="11">
    <source>
        <dbReference type="EMBL" id="CAG8954724.1"/>
    </source>
</evidence>
<gene>
    <name evidence="11" type="ORF">HYFRA_00004647</name>
</gene>
<reference evidence="11" key="1">
    <citation type="submission" date="2021-07" db="EMBL/GenBank/DDBJ databases">
        <authorList>
            <person name="Durling M."/>
        </authorList>
    </citation>
    <scope>NUCLEOTIDE SEQUENCE</scope>
</reference>
<name>A0A9N9PIP5_9HELO</name>
<proteinExistence type="inferred from homology"/>
<feature type="transmembrane region" description="Helical" evidence="9">
    <location>
        <begin position="342"/>
        <end position="364"/>
    </location>
</feature>
<dbReference type="SUPFAM" id="SSF103473">
    <property type="entry name" value="MFS general substrate transporter"/>
    <property type="match status" value="1"/>
</dbReference>
<organism evidence="11 12">
    <name type="scientific">Hymenoscyphus fraxineus</name>
    <dbReference type="NCBI Taxonomy" id="746836"/>
    <lineage>
        <taxon>Eukaryota</taxon>
        <taxon>Fungi</taxon>
        <taxon>Dikarya</taxon>
        <taxon>Ascomycota</taxon>
        <taxon>Pezizomycotina</taxon>
        <taxon>Leotiomycetes</taxon>
        <taxon>Helotiales</taxon>
        <taxon>Helotiaceae</taxon>
        <taxon>Hymenoscyphus</taxon>
    </lineage>
</organism>